<dbReference type="Proteomes" id="UP000244880">
    <property type="component" value="Unassembled WGS sequence"/>
</dbReference>
<keyword evidence="3" id="KW-1185">Reference proteome</keyword>
<organism evidence="2 3">
    <name type="scientific">Ascidiaceihabitans donghaensis</name>
    <dbReference type="NCBI Taxonomy" id="1510460"/>
    <lineage>
        <taxon>Bacteria</taxon>
        <taxon>Pseudomonadati</taxon>
        <taxon>Pseudomonadota</taxon>
        <taxon>Alphaproteobacteria</taxon>
        <taxon>Rhodobacterales</taxon>
        <taxon>Paracoccaceae</taxon>
        <taxon>Ascidiaceihabitans</taxon>
    </lineage>
</organism>
<dbReference type="RefSeq" id="WP_108828877.1">
    <property type="nucleotide sequence ID" value="NZ_OMOR01000001.1"/>
</dbReference>
<accession>A0A2R8BFG0</accession>
<proteinExistence type="predicted"/>
<reference evidence="2 3" key="1">
    <citation type="submission" date="2018-03" db="EMBL/GenBank/DDBJ databases">
        <authorList>
            <person name="Keele B.F."/>
        </authorList>
    </citation>
    <scope>NUCLEOTIDE SEQUENCE [LARGE SCALE GENOMIC DNA]</scope>
    <source>
        <strain evidence="2 3">CECT 8599</strain>
    </source>
</reference>
<gene>
    <name evidence="2" type="ORF">ASD8599_02592</name>
</gene>
<dbReference type="EMBL" id="OMOR01000001">
    <property type="protein sequence ID" value="SPH21843.1"/>
    <property type="molecule type" value="Genomic_DNA"/>
</dbReference>
<evidence type="ECO:0000313" key="3">
    <source>
        <dbReference type="Proteomes" id="UP000244880"/>
    </source>
</evidence>
<dbReference type="InterPro" id="IPR009506">
    <property type="entry name" value="YjiS-like"/>
</dbReference>
<sequence length="74" mass="8424">MAYFTDTNARNDLTGRVLATLAQWLDAAATRRAKRRVYRATFNELASLTNRDLADLGINRSEIKRLAYEAAYLN</sequence>
<protein>
    <recommendedName>
        <fullName evidence="1">YjiS-like domain-containing protein</fullName>
    </recommendedName>
</protein>
<evidence type="ECO:0000259" key="1">
    <source>
        <dbReference type="Pfam" id="PF06568"/>
    </source>
</evidence>
<name>A0A2R8BFG0_9RHOB</name>
<dbReference type="Pfam" id="PF06568">
    <property type="entry name" value="YjiS-like"/>
    <property type="match status" value="1"/>
</dbReference>
<dbReference type="AlphaFoldDB" id="A0A2R8BFG0"/>
<dbReference type="OrthoDB" id="8244198at2"/>
<evidence type="ECO:0000313" key="2">
    <source>
        <dbReference type="EMBL" id="SPH21843.1"/>
    </source>
</evidence>
<feature type="domain" description="YjiS-like" evidence="1">
    <location>
        <begin position="31"/>
        <end position="63"/>
    </location>
</feature>